<organism evidence="1 2">
    <name type="scientific">Lacticaseibacillus paracasei subsp. paracasei CNCM I-4270</name>
    <dbReference type="NCBI Taxonomy" id="1256202"/>
    <lineage>
        <taxon>Bacteria</taxon>
        <taxon>Bacillati</taxon>
        <taxon>Bacillota</taxon>
        <taxon>Bacilli</taxon>
        <taxon>Lactobacillales</taxon>
        <taxon>Lactobacillaceae</taxon>
        <taxon>Lacticaseibacillus</taxon>
    </lineage>
</organism>
<dbReference type="Proteomes" id="UP000014249">
    <property type="component" value="Unassembled WGS sequence"/>
</dbReference>
<protein>
    <submittedName>
        <fullName evidence="1">Uncharacterized protein</fullName>
    </submittedName>
</protein>
<dbReference type="EMBL" id="ANJX01000323">
    <property type="protein sequence ID" value="EPC51610.1"/>
    <property type="molecule type" value="Genomic_DNA"/>
</dbReference>
<sequence length="64" mass="7668">GFYDLLSLAIRVLHLNCKLGRKITKLFDHGNSIKKHLRSYYNQKREIMRKVIQNTVFIEMMIQC</sequence>
<comment type="caution">
    <text evidence="1">The sequence shown here is derived from an EMBL/GenBank/DDBJ whole genome shotgun (WGS) entry which is preliminary data.</text>
</comment>
<evidence type="ECO:0000313" key="1">
    <source>
        <dbReference type="EMBL" id="EPC51610.1"/>
    </source>
</evidence>
<gene>
    <name evidence="1" type="ORF">Lpp77_11641</name>
</gene>
<reference evidence="1 2" key="1">
    <citation type="journal article" date="2013" name="PLoS ONE">
        <title>Lactobacillus paracasei comparative genomics: towards species pan-genome definition and exploitation of diversity.</title>
        <authorList>
            <person name="Smokvina T."/>
            <person name="Wels M."/>
            <person name="Polka J."/>
            <person name="Chervaux C."/>
            <person name="Brisse S."/>
            <person name="Boekhorst J."/>
            <person name="van Hylckama Vlieg J.E."/>
            <person name="Siezen R.J."/>
        </authorList>
    </citation>
    <scope>NUCLEOTIDE SEQUENCE [LARGE SCALE GENOMIC DNA]</scope>
    <source>
        <strain evidence="1 2">CNCM I-4270</strain>
    </source>
</reference>
<feature type="non-terminal residue" evidence="1">
    <location>
        <position position="1"/>
    </location>
</feature>
<proteinExistence type="predicted"/>
<evidence type="ECO:0000313" key="2">
    <source>
        <dbReference type="Proteomes" id="UP000014249"/>
    </source>
</evidence>
<accession>A0A8E0IH53</accession>
<name>A0A8E0IH53_LACPA</name>
<dbReference type="AlphaFoldDB" id="A0A8E0IH53"/>